<dbReference type="Proteomes" id="UP000007266">
    <property type="component" value="Linkage group 8"/>
</dbReference>
<evidence type="ECO:0000313" key="2">
    <source>
        <dbReference type="EMBL" id="EFA08720.1"/>
    </source>
</evidence>
<dbReference type="HOGENOM" id="CLU_2018172_0_0_1"/>
<evidence type="ECO:0008006" key="4">
    <source>
        <dbReference type="Google" id="ProtNLM"/>
    </source>
</evidence>
<dbReference type="PhylomeDB" id="D6WWJ8"/>
<reference evidence="2 3" key="1">
    <citation type="journal article" date="2008" name="Nature">
        <title>The genome of the model beetle and pest Tribolium castaneum.</title>
        <authorList>
            <consortium name="Tribolium Genome Sequencing Consortium"/>
            <person name="Richards S."/>
            <person name="Gibbs R.A."/>
            <person name="Weinstock G.M."/>
            <person name="Brown S.J."/>
            <person name="Denell R."/>
            <person name="Beeman R.W."/>
            <person name="Gibbs R."/>
            <person name="Beeman R.W."/>
            <person name="Brown S.J."/>
            <person name="Bucher G."/>
            <person name="Friedrich M."/>
            <person name="Grimmelikhuijzen C.J."/>
            <person name="Klingler M."/>
            <person name="Lorenzen M."/>
            <person name="Richards S."/>
            <person name="Roth S."/>
            <person name="Schroder R."/>
            <person name="Tautz D."/>
            <person name="Zdobnov E.M."/>
            <person name="Muzny D."/>
            <person name="Gibbs R.A."/>
            <person name="Weinstock G.M."/>
            <person name="Attaway T."/>
            <person name="Bell S."/>
            <person name="Buhay C.J."/>
            <person name="Chandrabose M.N."/>
            <person name="Chavez D."/>
            <person name="Clerk-Blankenburg K.P."/>
            <person name="Cree A."/>
            <person name="Dao M."/>
            <person name="Davis C."/>
            <person name="Chacko J."/>
            <person name="Dinh H."/>
            <person name="Dugan-Rocha S."/>
            <person name="Fowler G."/>
            <person name="Garner T.T."/>
            <person name="Garnes J."/>
            <person name="Gnirke A."/>
            <person name="Hawes A."/>
            <person name="Hernandez J."/>
            <person name="Hines S."/>
            <person name="Holder M."/>
            <person name="Hume J."/>
            <person name="Jhangiani S.N."/>
            <person name="Joshi V."/>
            <person name="Khan Z.M."/>
            <person name="Jackson L."/>
            <person name="Kovar C."/>
            <person name="Kowis A."/>
            <person name="Lee S."/>
            <person name="Lewis L.R."/>
            <person name="Margolis J."/>
            <person name="Morgan M."/>
            <person name="Nazareth L.V."/>
            <person name="Nguyen N."/>
            <person name="Okwuonu G."/>
            <person name="Parker D."/>
            <person name="Richards S."/>
            <person name="Ruiz S.J."/>
            <person name="Santibanez J."/>
            <person name="Savard J."/>
            <person name="Scherer S.E."/>
            <person name="Schneider B."/>
            <person name="Sodergren E."/>
            <person name="Tautz D."/>
            <person name="Vattahil S."/>
            <person name="Villasana D."/>
            <person name="White C.S."/>
            <person name="Wright R."/>
            <person name="Park Y."/>
            <person name="Beeman R.W."/>
            <person name="Lord J."/>
            <person name="Oppert B."/>
            <person name="Lorenzen M."/>
            <person name="Brown S."/>
            <person name="Wang L."/>
            <person name="Savard J."/>
            <person name="Tautz D."/>
            <person name="Richards S."/>
            <person name="Weinstock G."/>
            <person name="Gibbs R.A."/>
            <person name="Liu Y."/>
            <person name="Worley K."/>
            <person name="Weinstock G."/>
            <person name="Elsik C.G."/>
            <person name="Reese J.T."/>
            <person name="Elhaik E."/>
            <person name="Landan G."/>
            <person name="Graur D."/>
            <person name="Arensburger P."/>
            <person name="Atkinson P."/>
            <person name="Beeman R.W."/>
            <person name="Beidler J."/>
            <person name="Brown S.J."/>
            <person name="Demuth J.P."/>
            <person name="Drury D.W."/>
            <person name="Du Y.Z."/>
            <person name="Fujiwara H."/>
            <person name="Lorenzen M."/>
            <person name="Maselli V."/>
            <person name="Osanai M."/>
            <person name="Park Y."/>
            <person name="Robertson H.M."/>
            <person name="Tu Z."/>
            <person name="Wang J.J."/>
            <person name="Wang S."/>
            <person name="Richards S."/>
            <person name="Song H."/>
            <person name="Zhang L."/>
            <person name="Sodergren E."/>
            <person name="Werner D."/>
            <person name="Stanke M."/>
            <person name="Morgenstern B."/>
            <person name="Solovyev V."/>
            <person name="Kosarev P."/>
            <person name="Brown G."/>
            <person name="Chen H.C."/>
            <person name="Ermolaeva O."/>
            <person name="Hlavina W."/>
            <person name="Kapustin Y."/>
            <person name="Kiryutin B."/>
            <person name="Kitts P."/>
            <person name="Maglott D."/>
            <person name="Pruitt K."/>
            <person name="Sapojnikov V."/>
            <person name="Souvorov A."/>
            <person name="Mackey A.J."/>
            <person name="Waterhouse R.M."/>
            <person name="Wyder S."/>
            <person name="Zdobnov E.M."/>
            <person name="Zdobnov E.M."/>
            <person name="Wyder S."/>
            <person name="Kriventseva E.V."/>
            <person name="Kadowaki T."/>
            <person name="Bork P."/>
            <person name="Aranda M."/>
            <person name="Bao R."/>
            <person name="Beermann A."/>
            <person name="Berns N."/>
            <person name="Bolognesi R."/>
            <person name="Bonneton F."/>
            <person name="Bopp D."/>
            <person name="Brown S.J."/>
            <person name="Bucher G."/>
            <person name="Butts T."/>
            <person name="Chaumot A."/>
            <person name="Denell R.E."/>
            <person name="Ferrier D.E."/>
            <person name="Friedrich M."/>
            <person name="Gordon C.M."/>
            <person name="Jindra M."/>
            <person name="Klingler M."/>
            <person name="Lan Q."/>
            <person name="Lattorff H.M."/>
            <person name="Laudet V."/>
            <person name="von Levetsow C."/>
            <person name="Liu Z."/>
            <person name="Lutz R."/>
            <person name="Lynch J.A."/>
            <person name="da Fonseca R.N."/>
            <person name="Posnien N."/>
            <person name="Reuter R."/>
            <person name="Roth S."/>
            <person name="Savard J."/>
            <person name="Schinko J.B."/>
            <person name="Schmitt C."/>
            <person name="Schoppmeier M."/>
            <person name="Schroder R."/>
            <person name="Shippy T.D."/>
            <person name="Simonnet F."/>
            <person name="Marques-Souza H."/>
            <person name="Tautz D."/>
            <person name="Tomoyasu Y."/>
            <person name="Trauner J."/>
            <person name="Van der Zee M."/>
            <person name="Vervoort M."/>
            <person name="Wittkopp N."/>
            <person name="Wimmer E.A."/>
            <person name="Yang X."/>
            <person name="Jones A.K."/>
            <person name="Sattelle D.B."/>
            <person name="Ebert P.R."/>
            <person name="Nelson D."/>
            <person name="Scott J.G."/>
            <person name="Beeman R.W."/>
            <person name="Muthukrishnan S."/>
            <person name="Kramer K.J."/>
            <person name="Arakane Y."/>
            <person name="Beeman R.W."/>
            <person name="Zhu Q."/>
            <person name="Hogenkamp D."/>
            <person name="Dixit R."/>
            <person name="Oppert B."/>
            <person name="Jiang H."/>
            <person name="Zou Z."/>
            <person name="Marshall J."/>
            <person name="Elpidina E."/>
            <person name="Vinokurov K."/>
            <person name="Oppert C."/>
            <person name="Zou Z."/>
            <person name="Evans J."/>
            <person name="Lu Z."/>
            <person name="Zhao P."/>
            <person name="Sumathipala N."/>
            <person name="Altincicek B."/>
            <person name="Vilcinskas A."/>
            <person name="Williams M."/>
            <person name="Hultmark D."/>
            <person name="Hetru C."/>
            <person name="Jiang H."/>
            <person name="Grimmelikhuijzen C.J."/>
            <person name="Hauser F."/>
            <person name="Cazzamali G."/>
            <person name="Williamson M."/>
            <person name="Park Y."/>
            <person name="Li B."/>
            <person name="Tanaka Y."/>
            <person name="Predel R."/>
            <person name="Neupert S."/>
            <person name="Schachtner J."/>
            <person name="Verleyen P."/>
            <person name="Raible F."/>
            <person name="Bork P."/>
            <person name="Friedrich M."/>
            <person name="Walden K.K."/>
            <person name="Robertson H.M."/>
            <person name="Angeli S."/>
            <person name="Foret S."/>
            <person name="Bucher G."/>
            <person name="Schuetz S."/>
            <person name="Maleszka R."/>
            <person name="Wimmer E.A."/>
            <person name="Beeman R.W."/>
            <person name="Lorenzen M."/>
            <person name="Tomoyasu Y."/>
            <person name="Miller S.C."/>
            <person name="Grossmann D."/>
            <person name="Bucher G."/>
        </authorList>
    </citation>
    <scope>NUCLEOTIDE SEQUENCE [LARGE SCALE GENOMIC DNA]</scope>
    <source>
        <strain evidence="2 3">Georgia GA2</strain>
    </source>
</reference>
<evidence type="ECO:0000256" key="1">
    <source>
        <dbReference type="SAM" id="SignalP"/>
    </source>
</evidence>
<dbReference type="EMBL" id="KQ971361">
    <property type="protein sequence ID" value="EFA08720.1"/>
    <property type="molecule type" value="Genomic_DNA"/>
</dbReference>
<protein>
    <recommendedName>
        <fullName evidence="4">Protein sleepless</fullName>
    </recommendedName>
</protein>
<name>D6WWJ8_TRICA</name>
<reference evidence="2 3" key="2">
    <citation type="journal article" date="2010" name="Nucleic Acids Res.">
        <title>BeetleBase in 2010: revisions to provide comprehensive genomic information for Tribolium castaneum.</title>
        <authorList>
            <person name="Kim H.S."/>
            <person name="Murphy T."/>
            <person name="Xia J."/>
            <person name="Caragea D."/>
            <person name="Park Y."/>
            <person name="Beeman R.W."/>
            <person name="Lorenzen M.D."/>
            <person name="Butcher S."/>
            <person name="Manak J.R."/>
            <person name="Brown S.J."/>
        </authorList>
    </citation>
    <scope>GENOME REANNOTATION</scope>
    <source>
        <strain evidence="2 3">Georgia GA2</strain>
    </source>
</reference>
<dbReference type="KEGG" id="tca:103313956"/>
<keyword evidence="3" id="KW-1185">Reference proteome</keyword>
<sequence>MFVFSVLFSAILLAHFGSPLQCYKCSGSSRNADKADKACVYGYSNVEKMECPYDHVCSTYQYEISIHGLIRSSVTTRGCEPFNNVENCDVLLDNLRSLVYPARVREINCYSCSSDLCNSSSNI</sequence>
<feature type="signal peptide" evidence="1">
    <location>
        <begin position="1"/>
        <end position="22"/>
    </location>
</feature>
<evidence type="ECO:0000313" key="3">
    <source>
        <dbReference type="Proteomes" id="UP000007266"/>
    </source>
</evidence>
<keyword evidence="1" id="KW-0732">Signal</keyword>
<proteinExistence type="predicted"/>
<feature type="chain" id="PRO_5003090296" description="Protein sleepless" evidence="1">
    <location>
        <begin position="23"/>
        <end position="123"/>
    </location>
</feature>
<gene>
    <name evidence="2" type="primary">AUGUSTUS-3.0.2_06394</name>
    <name evidence="2" type="ORF">TcasGA2_TC006394</name>
</gene>
<accession>D6WWJ8</accession>
<dbReference type="OrthoDB" id="6705651at2759"/>
<dbReference type="InParanoid" id="D6WWJ8"/>
<dbReference type="AlphaFoldDB" id="D6WWJ8"/>
<organism evidence="2 3">
    <name type="scientific">Tribolium castaneum</name>
    <name type="common">Red flour beetle</name>
    <dbReference type="NCBI Taxonomy" id="7070"/>
    <lineage>
        <taxon>Eukaryota</taxon>
        <taxon>Metazoa</taxon>
        <taxon>Ecdysozoa</taxon>
        <taxon>Arthropoda</taxon>
        <taxon>Hexapoda</taxon>
        <taxon>Insecta</taxon>
        <taxon>Pterygota</taxon>
        <taxon>Neoptera</taxon>
        <taxon>Endopterygota</taxon>
        <taxon>Coleoptera</taxon>
        <taxon>Polyphaga</taxon>
        <taxon>Cucujiformia</taxon>
        <taxon>Tenebrionidae</taxon>
        <taxon>Tenebrionidae incertae sedis</taxon>
        <taxon>Tribolium</taxon>
    </lineage>
</organism>